<sequence length="152" mass="16694">MSSIRNSTLVRGRRSLALLALAGVIPAIAGCNLKYKRPAEAANDDIVQDDAMAIRTWPQQDAEFANSTLEAFKNRFPYDYQTTKDQRADQGFVASPLAFVVQSVVFPFTFIKNPPGTKEKYSTLTYEPTYTAMPARPAAVEGISRMPQGGAK</sequence>
<accession>A0A7M2X171</accession>
<gene>
    <name evidence="1" type="ORF">IPV69_05740</name>
</gene>
<dbReference type="RefSeq" id="WP_206293965.1">
    <property type="nucleotide sequence ID" value="NZ_CP063458.1"/>
</dbReference>
<evidence type="ECO:0000313" key="1">
    <source>
        <dbReference type="EMBL" id="QOV90861.1"/>
    </source>
</evidence>
<name>A0A7M2X171_9BACT</name>
<dbReference type="Proteomes" id="UP000593765">
    <property type="component" value="Chromosome"/>
</dbReference>
<reference evidence="1 2" key="1">
    <citation type="submission" date="2020-10" db="EMBL/GenBank/DDBJ databases">
        <title>Wide distribution of Phycisphaera-like planctomycetes from WD2101 soil group in peatlands and genome analysis of the first cultivated representative.</title>
        <authorList>
            <person name="Dedysh S.N."/>
            <person name="Beletsky A.V."/>
            <person name="Ivanova A."/>
            <person name="Kulichevskaya I.S."/>
            <person name="Suzina N.E."/>
            <person name="Philippov D.A."/>
            <person name="Rakitin A.L."/>
            <person name="Mardanov A.V."/>
            <person name="Ravin N.V."/>
        </authorList>
    </citation>
    <scope>NUCLEOTIDE SEQUENCE [LARGE SCALE GENOMIC DNA]</scope>
    <source>
        <strain evidence="1 2">M1803</strain>
    </source>
</reference>
<protein>
    <submittedName>
        <fullName evidence="1">Uncharacterized protein</fullName>
    </submittedName>
</protein>
<dbReference type="KEGG" id="hbs:IPV69_05740"/>
<dbReference type="AlphaFoldDB" id="A0A7M2X171"/>
<dbReference type="PROSITE" id="PS51257">
    <property type="entry name" value="PROKAR_LIPOPROTEIN"/>
    <property type="match status" value="1"/>
</dbReference>
<dbReference type="EMBL" id="CP063458">
    <property type="protein sequence ID" value="QOV90861.1"/>
    <property type="molecule type" value="Genomic_DNA"/>
</dbReference>
<organism evidence="1 2">
    <name type="scientific">Humisphaera borealis</name>
    <dbReference type="NCBI Taxonomy" id="2807512"/>
    <lineage>
        <taxon>Bacteria</taxon>
        <taxon>Pseudomonadati</taxon>
        <taxon>Planctomycetota</taxon>
        <taxon>Phycisphaerae</taxon>
        <taxon>Tepidisphaerales</taxon>
        <taxon>Tepidisphaeraceae</taxon>
        <taxon>Humisphaera</taxon>
    </lineage>
</organism>
<evidence type="ECO:0000313" key="2">
    <source>
        <dbReference type="Proteomes" id="UP000593765"/>
    </source>
</evidence>
<proteinExistence type="predicted"/>
<keyword evidence="2" id="KW-1185">Reference proteome</keyword>